<dbReference type="Proteomes" id="UP000683925">
    <property type="component" value="Unassembled WGS sequence"/>
</dbReference>
<reference evidence="3" key="1">
    <citation type="submission" date="2021-01" db="EMBL/GenBank/DDBJ databases">
        <authorList>
            <consortium name="Genoscope - CEA"/>
            <person name="William W."/>
        </authorList>
    </citation>
    <scope>NUCLEOTIDE SEQUENCE</scope>
</reference>
<sequence length="204" mass="24005">MFENEDNLLLQEILSCKTNEDIQNLVHSQCLDIIGNSLQDQLSLSQKQLFRVIRLFKEYLNSKPKQWLDQRKSRQQAIAQHQQNCILLQYQLQLEQNKASQLHLENEMMKLQLKLYEGDLDILKQQNFEDLRRVENQLVNTLGQIASYKDSLIQKICVICMQKEYSMIIKPCGHICVCEDCSKQIDQCPIDKEKITKVKKVYLS</sequence>
<evidence type="ECO:0000313" key="3">
    <source>
        <dbReference type="EMBL" id="CAD8148358.1"/>
    </source>
</evidence>
<dbReference type="SMART" id="SM00184">
    <property type="entry name" value="RING"/>
    <property type="match status" value="1"/>
</dbReference>
<keyword evidence="1" id="KW-0863">Zinc-finger</keyword>
<gene>
    <name evidence="3" type="ORF">POCTA_138.1.T0210081</name>
</gene>
<dbReference type="PANTHER" id="PTHR22696:SF3">
    <property type="entry name" value="CHROMOSOME UNDETERMINED SCAFFOLD_98, WHOLE GENOME SHOTGUN SEQUENCE"/>
    <property type="match status" value="1"/>
</dbReference>
<keyword evidence="4" id="KW-1185">Reference proteome</keyword>
<dbReference type="Pfam" id="PF13920">
    <property type="entry name" value="zf-C3HC4_3"/>
    <property type="match status" value="1"/>
</dbReference>
<dbReference type="GO" id="GO:0008270">
    <property type="term" value="F:zinc ion binding"/>
    <property type="evidence" value="ECO:0007669"/>
    <property type="project" value="UniProtKB-KW"/>
</dbReference>
<keyword evidence="1" id="KW-0862">Zinc</keyword>
<dbReference type="OMA" id="HQQNCIL"/>
<keyword evidence="1" id="KW-0479">Metal-binding</keyword>
<accession>A0A8S1T9I7</accession>
<protein>
    <recommendedName>
        <fullName evidence="2">RING-type domain-containing protein</fullName>
    </recommendedName>
</protein>
<dbReference type="EMBL" id="CAJJDP010000021">
    <property type="protein sequence ID" value="CAD8148358.1"/>
    <property type="molecule type" value="Genomic_DNA"/>
</dbReference>
<dbReference type="AlphaFoldDB" id="A0A8S1T9I7"/>
<dbReference type="PANTHER" id="PTHR22696">
    <property type="entry name" value="E3 UBIQUITIN-PROTEIN LIGASE RNF26"/>
    <property type="match status" value="1"/>
</dbReference>
<dbReference type="OrthoDB" id="288444at2759"/>
<evidence type="ECO:0000313" key="4">
    <source>
        <dbReference type="Proteomes" id="UP000683925"/>
    </source>
</evidence>
<name>A0A8S1T9I7_PAROT</name>
<dbReference type="PROSITE" id="PS50089">
    <property type="entry name" value="ZF_RING_2"/>
    <property type="match status" value="1"/>
</dbReference>
<proteinExistence type="predicted"/>
<evidence type="ECO:0000259" key="2">
    <source>
        <dbReference type="PROSITE" id="PS50089"/>
    </source>
</evidence>
<comment type="caution">
    <text evidence="3">The sequence shown here is derived from an EMBL/GenBank/DDBJ whole genome shotgun (WGS) entry which is preliminary data.</text>
</comment>
<evidence type="ECO:0000256" key="1">
    <source>
        <dbReference type="PROSITE-ProRule" id="PRU00175"/>
    </source>
</evidence>
<feature type="domain" description="RING-type" evidence="2">
    <location>
        <begin position="157"/>
        <end position="192"/>
    </location>
</feature>
<organism evidence="3 4">
    <name type="scientific">Paramecium octaurelia</name>
    <dbReference type="NCBI Taxonomy" id="43137"/>
    <lineage>
        <taxon>Eukaryota</taxon>
        <taxon>Sar</taxon>
        <taxon>Alveolata</taxon>
        <taxon>Ciliophora</taxon>
        <taxon>Intramacronucleata</taxon>
        <taxon>Oligohymenophorea</taxon>
        <taxon>Peniculida</taxon>
        <taxon>Parameciidae</taxon>
        <taxon>Paramecium</taxon>
    </lineage>
</organism>
<dbReference type="InterPro" id="IPR001841">
    <property type="entry name" value="Znf_RING"/>
</dbReference>